<dbReference type="Pfam" id="PF00185">
    <property type="entry name" value="OTCace"/>
    <property type="match status" value="1"/>
</dbReference>
<feature type="binding site" evidence="5">
    <location>
        <begin position="52"/>
        <end position="55"/>
    </location>
    <ligand>
        <name>carbamoyl phosphate</name>
        <dbReference type="ChEBI" id="CHEBI:58228"/>
    </ligand>
</feature>
<dbReference type="InterPro" id="IPR006131">
    <property type="entry name" value="Asp_carbamoyltransf_Asp/Orn-bd"/>
</dbReference>
<dbReference type="PRINTS" id="PR00100">
    <property type="entry name" value="AOTCASE"/>
</dbReference>
<dbReference type="SUPFAM" id="SSF53671">
    <property type="entry name" value="Aspartate/ornithine carbamoyltransferase"/>
    <property type="match status" value="1"/>
</dbReference>
<dbReference type="FunFam" id="3.40.50.1370:FF:000049">
    <property type="match status" value="1"/>
</dbReference>
<feature type="binding site" evidence="5">
    <location>
        <position position="224"/>
    </location>
    <ligand>
        <name>L-ornithine</name>
        <dbReference type="ChEBI" id="CHEBI:46911"/>
    </ligand>
</feature>
<keyword evidence="9" id="KW-1185">Reference proteome</keyword>
<dbReference type="InterPro" id="IPR024904">
    <property type="entry name" value="OTCase_ArgI"/>
</dbReference>
<dbReference type="NCBIfam" id="NF001986">
    <property type="entry name" value="PRK00779.1"/>
    <property type="match status" value="1"/>
</dbReference>
<feature type="domain" description="Aspartate/ornithine carbamoyltransferase Asp/Orn-binding" evidence="6">
    <location>
        <begin position="150"/>
        <end position="303"/>
    </location>
</feature>
<sequence length="307" mass="34428">MRHLLTLLEFAPHEVEDLLRISRDFKTRFLAGEVYTPLFLGRVLLLYFEKHSTRTRLSLTAAAAQLGMQAVYTTPNELQLARGETVADTMRVVSRYAAAVAARVYKHETLDEMARHSSIPVINALSDRHHPLQALADALTLWERSGRLHNLKVAFVGDVSNNVATSLAVIGAKLGWEVRLVGPKQLWNQKLVDELAEDLAKTGARIYFTDSINDVAGVDGVYTDVWVSMGFEKEAEERRRILKPYQVNSRVMDIAGKKAVFLHCLPAHRGEEVTDDVIDGPQSAVWDQAENRMHTAKAVLAYLLKTR</sequence>
<dbReference type="FunFam" id="3.40.50.1370:FF:000008">
    <property type="entry name" value="Ornithine carbamoyltransferase"/>
    <property type="match status" value="1"/>
</dbReference>
<dbReference type="EMBL" id="JAAVJF010000006">
    <property type="protein sequence ID" value="NYR16428.1"/>
    <property type="molecule type" value="Genomic_DNA"/>
</dbReference>
<dbReference type="NCBIfam" id="TIGR00658">
    <property type="entry name" value="orni_carb_tr"/>
    <property type="match status" value="1"/>
</dbReference>
<dbReference type="InterPro" id="IPR006132">
    <property type="entry name" value="Asp/Orn_carbamoyltranf_P-bd"/>
</dbReference>
<dbReference type="PROSITE" id="PS00097">
    <property type="entry name" value="CARBAMOYLTRANSFERASE"/>
    <property type="match status" value="1"/>
</dbReference>
<gene>
    <name evidence="8" type="primary">argF</name>
    <name evidence="8" type="ORF">HC235_10905</name>
</gene>
<organism evidence="8 9">
    <name type="scientific">Pyrobaculum arsenaticum</name>
    <dbReference type="NCBI Taxonomy" id="121277"/>
    <lineage>
        <taxon>Archaea</taxon>
        <taxon>Thermoproteota</taxon>
        <taxon>Thermoprotei</taxon>
        <taxon>Thermoproteales</taxon>
        <taxon>Thermoproteaceae</taxon>
        <taxon>Pyrobaculum</taxon>
    </lineage>
</organism>
<feature type="domain" description="Aspartate/ornithine carbamoyltransferase carbamoyl-P binding" evidence="7">
    <location>
        <begin position="2"/>
        <end position="143"/>
    </location>
</feature>
<dbReference type="HAMAP" id="MF_01109">
    <property type="entry name" value="OTCase"/>
    <property type="match status" value="1"/>
</dbReference>
<feature type="binding site" evidence="5">
    <location>
        <begin position="228"/>
        <end position="229"/>
    </location>
    <ligand>
        <name>L-ornithine</name>
        <dbReference type="ChEBI" id="CHEBI:46911"/>
    </ligand>
</feature>
<dbReference type="GO" id="GO:0016597">
    <property type="term" value="F:amino acid binding"/>
    <property type="evidence" value="ECO:0007669"/>
    <property type="project" value="InterPro"/>
</dbReference>
<comment type="similarity">
    <text evidence="1 5">Belongs to the aspartate/ornithine carbamoyltransferase superfamily. OTCase family.</text>
</comment>
<keyword evidence="5" id="KW-0963">Cytoplasm</keyword>
<dbReference type="RefSeq" id="WP_011901507.1">
    <property type="nucleotide sequence ID" value="NZ_JAAVJF010000006.1"/>
</dbReference>
<reference evidence="8 9" key="1">
    <citation type="journal article" date="2020" name="Nat. Commun.">
        <title>The structures of two archaeal type IV pili illuminate evolutionary relationships.</title>
        <authorList>
            <person name="Wang F."/>
            <person name="Baquero D.P."/>
            <person name="Su Z."/>
            <person name="Beltran L.C."/>
            <person name="Prangishvili D."/>
            <person name="Krupovic M."/>
            <person name="Egelman E.H."/>
        </authorList>
    </citation>
    <scope>NUCLEOTIDE SEQUENCE [LARGE SCALE GENOMIC DNA]</scope>
    <source>
        <strain evidence="8 9">2GA</strain>
    </source>
</reference>
<dbReference type="AlphaFoldDB" id="A0A7L4PBW7"/>
<feature type="binding site" evidence="5">
    <location>
        <begin position="264"/>
        <end position="265"/>
    </location>
    <ligand>
        <name>carbamoyl phosphate</name>
        <dbReference type="ChEBI" id="CHEBI:58228"/>
    </ligand>
</feature>
<comment type="caution">
    <text evidence="8">The sequence shown here is derived from an EMBL/GenBank/DDBJ whole genome shotgun (WGS) entry which is preliminary data.</text>
</comment>
<feature type="binding site" evidence="5">
    <location>
        <position position="103"/>
    </location>
    <ligand>
        <name>carbamoyl phosphate</name>
        <dbReference type="ChEBI" id="CHEBI:58228"/>
    </ligand>
</feature>
<evidence type="ECO:0000313" key="9">
    <source>
        <dbReference type="Proteomes" id="UP000554766"/>
    </source>
</evidence>
<dbReference type="InterPro" id="IPR002292">
    <property type="entry name" value="Orn/put_carbamltrans"/>
</dbReference>
<evidence type="ECO:0000259" key="7">
    <source>
        <dbReference type="Pfam" id="PF02729"/>
    </source>
</evidence>
<keyword evidence="3 5" id="KW-0808">Transferase</keyword>
<dbReference type="GeneID" id="5054993"/>
<comment type="catalytic activity">
    <reaction evidence="4 5">
        <text>carbamoyl phosphate + L-ornithine = L-citrulline + phosphate + H(+)</text>
        <dbReference type="Rhea" id="RHEA:19513"/>
        <dbReference type="ChEBI" id="CHEBI:15378"/>
        <dbReference type="ChEBI" id="CHEBI:43474"/>
        <dbReference type="ChEBI" id="CHEBI:46911"/>
        <dbReference type="ChEBI" id="CHEBI:57743"/>
        <dbReference type="ChEBI" id="CHEBI:58228"/>
        <dbReference type="EC" id="2.1.3.3"/>
    </reaction>
</comment>
<dbReference type="EC" id="2.1.3.3" evidence="2 5"/>
<feature type="binding site" evidence="5">
    <location>
        <position position="79"/>
    </location>
    <ligand>
        <name>carbamoyl phosphate</name>
        <dbReference type="ChEBI" id="CHEBI:58228"/>
    </ligand>
</feature>
<dbReference type="Proteomes" id="UP000554766">
    <property type="component" value="Unassembled WGS sequence"/>
</dbReference>
<dbReference type="PRINTS" id="PR00102">
    <property type="entry name" value="OTCASE"/>
</dbReference>
<name>A0A7L4PBW7_9CREN</name>
<feature type="binding site" evidence="5">
    <location>
        <position position="162"/>
    </location>
    <ligand>
        <name>L-ornithine</name>
        <dbReference type="ChEBI" id="CHEBI:46911"/>
    </ligand>
</feature>
<protein>
    <recommendedName>
        <fullName evidence="2 5">Ornithine carbamoyltransferase</fullName>
        <shortName evidence="5">OTCase</shortName>
        <ecNumber evidence="2 5">2.1.3.3</ecNumber>
    </recommendedName>
</protein>
<evidence type="ECO:0000259" key="6">
    <source>
        <dbReference type="Pfam" id="PF00185"/>
    </source>
</evidence>
<feature type="binding site" evidence="5">
    <location>
        <position position="292"/>
    </location>
    <ligand>
        <name>carbamoyl phosphate</name>
        <dbReference type="ChEBI" id="CHEBI:58228"/>
    </ligand>
</feature>
<evidence type="ECO:0000256" key="3">
    <source>
        <dbReference type="ARBA" id="ARBA00022679"/>
    </source>
</evidence>
<dbReference type="Pfam" id="PF02729">
    <property type="entry name" value="OTCace_N"/>
    <property type="match status" value="1"/>
</dbReference>
<dbReference type="GO" id="GO:0005737">
    <property type="term" value="C:cytoplasm"/>
    <property type="evidence" value="ECO:0007669"/>
    <property type="project" value="UniProtKB-SubCell"/>
</dbReference>
<dbReference type="GO" id="GO:0042450">
    <property type="term" value="P:L-arginine biosynthetic process via ornithine"/>
    <property type="evidence" value="ECO:0007669"/>
    <property type="project" value="UniProtKB-UniRule"/>
</dbReference>
<dbReference type="PANTHER" id="PTHR45753:SF3">
    <property type="entry name" value="ORNITHINE TRANSCARBAMYLASE, MITOCHONDRIAL"/>
    <property type="match status" value="1"/>
</dbReference>
<evidence type="ECO:0000256" key="1">
    <source>
        <dbReference type="ARBA" id="ARBA00007805"/>
    </source>
</evidence>
<dbReference type="InterPro" id="IPR036901">
    <property type="entry name" value="Asp/Orn_carbamoylTrfase_sf"/>
</dbReference>
<dbReference type="Gene3D" id="3.40.50.1370">
    <property type="entry name" value="Aspartate/ornithine carbamoyltransferase"/>
    <property type="match status" value="2"/>
</dbReference>
<proteinExistence type="inferred from homology"/>
<comment type="subcellular location">
    <subcellularLocation>
        <location evidence="5">Cytoplasm</location>
    </subcellularLocation>
</comment>
<dbReference type="OMA" id="DGNNVCN"/>
<evidence type="ECO:0000256" key="5">
    <source>
        <dbReference type="HAMAP-Rule" id="MF_01109"/>
    </source>
</evidence>
<dbReference type="GO" id="GO:0019240">
    <property type="term" value="P:citrulline biosynthetic process"/>
    <property type="evidence" value="ECO:0007669"/>
    <property type="project" value="TreeGrafter"/>
</dbReference>
<dbReference type="GO" id="GO:0004585">
    <property type="term" value="F:ornithine carbamoyltransferase activity"/>
    <property type="evidence" value="ECO:0007669"/>
    <property type="project" value="UniProtKB-UniRule"/>
</dbReference>
<evidence type="ECO:0000313" key="8">
    <source>
        <dbReference type="EMBL" id="NYR16428.1"/>
    </source>
</evidence>
<evidence type="ECO:0000256" key="2">
    <source>
        <dbReference type="ARBA" id="ARBA00013007"/>
    </source>
</evidence>
<feature type="binding site" evidence="5">
    <location>
        <begin position="130"/>
        <end position="133"/>
    </location>
    <ligand>
        <name>carbamoyl phosphate</name>
        <dbReference type="ChEBI" id="CHEBI:58228"/>
    </ligand>
</feature>
<dbReference type="PANTHER" id="PTHR45753">
    <property type="entry name" value="ORNITHINE CARBAMOYLTRANSFERASE, MITOCHONDRIAL"/>
    <property type="match status" value="1"/>
</dbReference>
<accession>A0A7L4PBW7</accession>
<evidence type="ECO:0000256" key="4">
    <source>
        <dbReference type="ARBA" id="ARBA00048772"/>
    </source>
</evidence>
<dbReference type="InterPro" id="IPR006130">
    <property type="entry name" value="Asp/Orn_carbamoylTrfase"/>
</dbReference>